<evidence type="ECO:0000256" key="8">
    <source>
        <dbReference type="ARBA" id="ARBA00022741"/>
    </source>
</evidence>
<comment type="catalytic activity">
    <reaction evidence="17">
        <text>L-seryl-[protein] + ATP = O-phospho-L-seryl-[protein] + ADP + H(+)</text>
        <dbReference type="Rhea" id="RHEA:17989"/>
        <dbReference type="Rhea" id="RHEA-COMP:9863"/>
        <dbReference type="Rhea" id="RHEA-COMP:11604"/>
        <dbReference type="ChEBI" id="CHEBI:15378"/>
        <dbReference type="ChEBI" id="CHEBI:29999"/>
        <dbReference type="ChEBI" id="CHEBI:30616"/>
        <dbReference type="ChEBI" id="CHEBI:83421"/>
        <dbReference type="ChEBI" id="CHEBI:456216"/>
        <dbReference type="EC" id="2.7.11.1"/>
    </reaction>
</comment>
<feature type="domain" description="Protein kinase" evidence="18">
    <location>
        <begin position="356"/>
        <end position="646"/>
    </location>
</feature>
<dbReference type="Gene3D" id="1.10.510.10">
    <property type="entry name" value="Transferase(Phosphotransferase) domain 1"/>
    <property type="match status" value="1"/>
</dbReference>
<evidence type="ECO:0000256" key="3">
    <source>
        <dbReference type="ARBA" id="ARBA00022527"/>
    </source>
</evidence>
<keyword evidence="8" id="KW-0547">Nucleotide-binding</keyword>
<dbReference type="PROSITE" id="PS50011">
    <property type="entry name" value="PROTEIN_KINASE_DOM"/>
    <property type="match status" value="1"/>
</dbReference>
<keyword evidence="4" id="KW-0245">EGF-like domain</keyword>
<dbReference type="GO" id="GO:0030247">
    <property type="term" value="F:polysaccharide binding"/>
    <property type="evidence" value="ECO:0007669"/>
    <property type="project" value="InterPro"/>
</dbReference>
<dbReference type="Pfam" id="PF00069">
    <property type="entry name" value="Pkinase"/>
    <property type="match status" value="1"/>
</dbReference>
<dbReference type="PROSITE" id="PS00108">
    <property type="entry name" value="PROTEIN_KINASE_ST"/>
    <property type="match status" value="1"/>
</dbReference>
<evidence type="ECO:0000256" key="2">
    <source>
        <dbReference type="ARBA" id="ARBA00012513"/>
    </source>
</evidence>
<keyword evidence="5" id="KW-0808">Transferase</keyword>
<dbReference type="OMA" id="CAYDEIA"/>
<dbReference type="PANTHER" id="PTHR27009">
    <property type="entry name" value="RUST RESISTANCE KINASE LR10-RELATED"/>
    <property type="match status" value="1"/>
</dbReference>
<keyword evidence="9" id="KW-0418">Kinase</keyword>
<evidence type="ECO:0000313" key="20">
    <source>
        <dbReference type="RefSeq" id="XP_010267957.1"/>
    </source>
</evidence>
<protein>
    <recommendedName>
        <fullName evidence="2">non-specific serine/threonine protein kinase</fullName>
        <ecNumber evidence="2">2.7.11.1</ecNumber>
    </recommendedName>
</protein>
<dbReference type="InterPro" id="IPR045874">
    <property type="entry name" value="LRK10/LRL21-25-like"/>
</dbReference>
<keyword evidence="6" id="KW-0812">Transmembrane</keyword>
<dbReference type="InterPro" id="IPR000719">
    <property type="entry name" value="Prot_kinase_dom"/>
</dbReference>
<evidence type="ECO:0000256" key="7">
    <source>
        <dbReference type="ARBA" id="ARBA00022729"/>
    </source>
</evidence>
<dbReference type="InterPro" id="IPR008271">
    <property type="entry name" value="Ser/Thr_kinase_AS"/>
</dbReference>
<reference evidence="20" key="1">
    <citation type="submission" date="2025-08" db="UniProtKB">
        <authorList>
            <consortium name="RefSeq"/>
        </authorList>
    </citation>
    <scope>IDENTIFICATION</scope>
</reference>
<dbReference type="EC" id="2.7.11.1" evidence="2"/>
<dbReference type="FunCoup" id="A0A1U8AJU3">
    <property type="interactions" value="728"/>
</dbReference>
<evidence type="ECO:0000259" key="18">
    <source>
        <dbReference type="PROSITE" id="PS50011"/>
    </source>
</evidence>
<organism evidence="19 20">
    <name type="scientific">Nelumbo nucifera</name>
    <name type="common">Sacred lotus</name>
    <dbReference type="NCBI Taxonomy" id="4432"/>
    <lineage>
        <taxon>Eukaryota</taxon>
        <taxon>Viridiplantae</taxon>
        <taxon>Streptophyta</taxon>
        <taxon>Embryophyta</taxon>
        <taxon>Tracheophyta</taxon>
        <taxon>Spermatophyta</taxon>
        <taxon>Magnoliopsida</taxon>
        <taxon>Proteales</taxon>
        <taxon>Nelumbonaceae</taxon>
        <taxon>Nelumbo</taxon>
    </lineage>
</organism>
<dbReference type="SMART" id="SM00220">
    <property type="entry name" value="S_TKc"/>
    <property type="match status" value="1"/>
</dbReference>
<dbReference type="KEGG" id="nnu:104605051"/>
<dbReference type="AlphaFoldDB" id="A0A1U8AJU3"/>
<evidence type="ECO:0000256" key="15">
    <source>
        <dbReference type="ARBA" id="ARBA00023180"/>
    </source>
</evidence>
<comment type="subcellular location">
    <subcellularLocation>
        <location evidence="1">Membrane</location>
        <topology evidence="1">Single-pass type I membrane protein</topology>
    </subcellularLocation>
</comment>
<evidence type="ECO:0000256" key="1">
    <source>
        <dbReference type="ARBA" id="ARBA00004479"/>
    </source>
</evidence>
<dbReference type="STRING" id="4432.A0A1U8AJU3"/>
<dbReference type="SUPFAM" id="SSF56112">
    <property type="entry name" value="Protein kinase-like (PK-like)"/>
    <property type="match status" value="1"/>
</dbReference>
<dbReference type="OrthoDB" id="626167at2759"/>
<accession>A0A1U8AJU3</accession>
<evidence type="ECO:0000313" key="19">
    <source>
        <dbReference type="Proteomes" id="UP000189703"/>
    </source>
</evidence>
<dbReference type="GeneID" id="104605051"/>
<sequence length="649" mass="72419">MAVSRIDFRYRSRPLRCLLISSIIHISCCFSVNPVSSSNFTSCPSFPCGNNSVMMRYPFWPLDGETVGYCRLPGFGVSCNKNIKPVLSLSNADYYVESVNYSQNTLTVVNAAALSGPEQSCPIPRTSLSLEGSPFSSSDNKDLILYFNCSSYPASAKPLRCPESNNREANRSFVFVKDGDAATGFSLFDWNGNCESAVEIKVSVDTAVDRFPFIISNFGRVLRSGLRLSWSPSKVCSDCNKGSGENCAYDEIACLCSSDGRDSVCKRELIRSKDSRNLVVAIGYPVAFVIGGMILMASLFYCIIRYKKLLSFYNNIPIFFRRRRIEHAENIEIFLESYGAFVPKRYKYSDIKKMTGSFKDKLGQGGCGTVFKGKHTDGRLVAVKVLTGSKSNGDQFINEVASIGRTNHLNIVSLLGFCFEGSKRALVYEYMPNGSLEKFIYSENVNPSAIFPLGWQNLYQIALGIARGLEYLHLGCTMRILHFDIKPHNILLDKDFCPKISDFGLAKLCSTRESHVSLACARGTAGYIAPEFFFGNGGVSYKSDVFSYGVMVLEMVGGRKNFDLGVNNTSEIYFPHWIYDRLKRQDSLRLERIEKLGDEEIAKKMIVVGLWCIQIDPASRPSMSKVVEMLEGSSQCLQMPPKPPYFEYS</sequence>
<keyword evidence="11" id="KW-1133">Transmembrane helix</keyword>
<dbReference type="FunFam" id="1.10.510.10:FF:000590">
    <property type="entry name" value="PR5-like receptor kinase"/>
    <property type="match status" value="1"/>
</dbReference>
<evidence type="ECO:0000256" key="12">
    <source>
        <dbReference type="ARBA" id="ARBA00023136"/>
    </source>
</evidence>
<evidence type="ECO:0000256" key="17">
    <source>
        <dbReference type="ARBA" id="ARBA00048679"/>
    </source>
</evidence>
<dbReference type="Proteomes" id="UP000189703">
    <property type="component" value="Unplaced"/>
</dbReference>
<evidence type="ECO:0000256" key="16">
    <source>
        <dbReference type="ARBA" id="ARBA00047899"/>
    </source>
</evidence>
<dbReference type="eggNOG" id="KOG1187">
    <property type="taxonomic scope" value="Eukaryota"/>
</dbReference>
<keyword evidence="3" id="KW-0723">Serine/threonine-protein kinase</keyword>
<dbReference type="InterPro" id="IPR032872">
    <property type="entry name" value="WAK_assoc_C"/>
</dbReference>
<keyword evidence="19" id="KW-1185">Reference proteome</keyword>
<dbReference type="GO" id="GO:0004674">
    <property type="term" value="F:protein serine/threonine kinase activity"/>
    <property type="evidence" value="ECO:0007669"/>
    <property type="project" value="UniProtKB-KW"/>
</dbReference>
<keyword evidence="14" id="KW-0675">Receptor</keyword>
<evidence type="ECO:0000256" key="4">
    <source>
        <dbReference type="ARBA" id="ARBA00022536"/>
    </source>
</evidence>
<evidence type="ECO:0000256" key="10">
    <source>
        <dbReference type="ARBA" id="ARBA00022840"/>
    </source>
</evidence>
<evidence type="ECO:0000256" key="11">
    <source>
        <dbReference type="ARBA" id="ARBA00022989"/>
    </source>
</evidence>
<dbReference type="RefSeq" id="XP_010267957.1">
    <property type="nucleotide sequence ID" value="XM_010269655.1"/>
</dbReference>
<dbReference type="Pfam" id="PF13947">
    <property type="entry name" value="GUB_WAK_bind"/>
    <property type="match status" value="1"/>
</dbReference>
<keyword evidence="10" id="KW-0067">ATP-binding</keyword>
<dbReference type="GO" id="GO:0016020">
    <property type="term" value="C:membrane"/>
    <property type="evidence" value="ECO:0007669"/>
    <property type="project" value="UniProtKB-SubCell"/>
</dbReference>
<proteinExistence type="predicted"/>
<evidence type="ECO:0000256" key="9">
    <source>
        <dbReference type="ARBA" id="ARBA00022777"/>
    </source>
</evidence>
<gene>
    <name evidence="20" type="primary">LOC104605051</name>
</gene>
<dbReference type="FunFam" id="3.30.200.20:FF:000059">
    <property type="entry name" value="S-receptor-like serine/threonine-protein kinase"/>
    <property type="match status" value="1"/>
</dbReference>
<keyword evidence="13" id="KW-1015">Disulfide bond</keyword>
<dbReference type="InterPro" id="IPR011009">
    <property type="entry name" value="Kinase-like_dom_sf"/>
</dbReference>
<keyword evidence="15" id="KW-0325">Glycoprotein</keyword>
<evidence type="ECO:0000256" key="6">
    <source>
        <dbReference type="ARBA" id="ARBA00022692"/>
    </source>
</evidence>
<dbReference type="Gene3D" id="3.30.200.20">
    <property type="entry name" value="Phosphorylase Kinase, domain 1"/>
    <property type="match status" value="1"/>
</dbReference>
<keyword evidence="12" id="KW-0472">Membrane</keyword>
<dbReference type="InterPro" id="IPR025287">
    <property type="entry name" value="WAK_GUB"/>
</dbReference>
<keyword evidence="7" id="KW-0732">Signal</keyword>
<name>A0A1U8AJU3_NELNU</name>
<evidence type="ECO:0000256" key="14">
    <source>
        <dbReference type="ARBA" id="ARBA00023170"/>
    </source>
</evidence>
<comment type="catalytic activity">
    <reaction evidence="16">
        <text>L-threonyl-[protein] + ATP = O-phospho-L-threonyl-[protein] + ADP + H(+)</text>
        <dbReference type="Rhea" id="RHEA:46608"/>
        <dbReference type="Rhea" id="RHEA-COMP:11060"/>
        <dbReference type="Rhea" id="RHEA-COMP:11605"/>
        <dbReference type="ChEBI" id="CHEBI:15378"/>
        <dbReference type="ChEBI" id="CHEBI:30013"/>
        <dbReference type="ChEBI" id="CHEBI:30616"/>
        <dbReference type="ChEBI" id="CHEBI:61977"/>
        <dbReference type="ChEBI" id="CHEBI:456216"/>
        <dbReference type="EC" id="2.7.11.1"/>
    </reaction>
</comment>
<dbReference type="Pfam" id="PF14380">
    <property type="entry name" value="WAK_assoc"/>
    <property type="match status" value="1"/>
</dbReference>
<evidence type="ECO:0000256" key="5">
    <source>
        <dbReference type="ARBA" id="ARBA00022679"/>
    </source>
</evidence>
<dbReference type="GO" id="GO:0005524">
    <property type="term" value="F:ATP binding"/>
    <property type="evidence" value="ECO:0007669"/>
    <property type="project" value="UniProtKB-KW"/>
</dbReference>
<evidence type="ECO:0000256" key="13">
    <source>
        <dbReference type="ARBA" id="ARBA00023157"/>
    </source>
</evidence>